<protein>
    <submittedName>
        <fullName evidence="11">Redoxin family protein</fullName>
    </submittedName>
</protein>
<gene>
    <name evidence="11" type="ORF">LIZ65_14105</name>
</gene>
<evidence type="ECO:0000256" key="9">
    <source>
        <dbReference type="SAM" id="Phobius"/>
    </source>
</evidence>
<dbReference type="InterPro" id="IPR013766">
    <property type="entry name" value="Thioredoxin_domain"/>
</dbReference>
<keyword evidence="6 9" id="KW-1133">Transmembrane helix</keyword>
<feature type="region of interest" description="Disordered" evidence="8">
    <location>
        <begin position="246"/>
        <end position="293"/>
    </location>
</feature>
<dbReference type="InterPro" id="IPR017937">
    <property type="entry name" value="Thioredoxin_CS"/>
</dbReference>
<keyword evidence="7 9" id="KW-0472">Membrane</keyword>
<dbReference type="SUPFAM" id="SSF52833">
    <property type="entry name" value="Thioredoxin-like"/>
    <property type="match status" value="1"/>
</dbReference>
<keyword evidence="4 9" id="KW-0812">Transmembrane</keyword>
<dbReference type="Gene3D" id="3.40.30.10">
    <property type="entry name" value="Glutaredoxin"/>
    <property type="match status" value="1"/>
</dbReference>
<evidence type="ECO:0000313" key="11">
    <source>
        <dbReference type="EMBL" id="MCB7388417.1"/>
    </source>
</evidence>
<evidence type="ECO:0000313" key="12">
    <source>
        <dbReference type="Proteomes" id="UP001299546"/>
    </source>
</evidence>
<reference evidence="11 12" key="1">
    <citation type="submission" date="2021-10" db="EMBL/GenBank/DDBJ databases">
        <title>Collection of gut derived symbiotic bacterial strains cultured from healthy donors.</title>
        <authorList>
            <person name="Lin H."/>
            <person name="Littmann E."/>
            <person name="Kohout C."/>
            <person name="Pamer E.G."/>
        </authorList>
    </citation>
    <scope>NUCLEOTIDE SEQUENCE [LARGE SCALE GENOMIC DNA]</scope>
    <source>
        <strain evidence="11 12">DFI.1.165</strain>
    </source>
</reference>
<comment type="subcellular location">
    <subcellularLocation>
        <location evidence="1">Cell membrane</location>
        <topology evidence="1">Multi-pass membrane protein</topology>
    </subcellularLocation>
</comment>
<evidence type="ECO:0000256" key="7">
    <source>
        <dbReference type="ARBA" id="ARBA00023136"/>
    </source>
</evidence>
<comment type="similarity">
    <text evidence="2">Belongs to the DsbD family.</text>
</comment>
<feature type="transmembrane region" description="Helical" evidence="9">
    <location>
        <begin position="175"/>
        <end position="200"/>
    </location>
</feature>
<dbReference type="InterPro" id="IPR003834">
    <property type="entry name" value="Cyt_c_assmbl_TM_dom"/>
</dbReference>
<dbReference type="InterPro" id="IPR036249">
    <property type="entry name" value="Thioredoxin-like_sf"/>
</dbReference>
<evidence type="ECO:0000256" key="6">
    <source>
        <dbReference type="ARBA" id="ARBA00022989"/>
    </source>
</evidence>
<evidence type="ECO:0000256" key="3">
    <source>
        <dbReference type="ARBA" id="ARBA00022475"/>
    </source>
</evidence>
<dbReference type="PROSITE" id="PS00194">
    <property type="entry name" value="THIOREDOXIN_1"/>
    <property type="match status" value="1"/>
</dbReference>
<feature type="transmembrane region" description="Helical" evidence="9">
    <location>
        <begin position="58"/>
        <end position="87"/>
    </location>
</feature>
<keyword evidence="3" id="KW-1003">Cell membrane</keyword>
<accession>A0ABS8DJ17</accession>
<keyword evidence="12" id="KW-1185">Reference proteome</keyword>
<feature type="transmembrane region" description="Helical" evidence="9">
    <location>
        <begin position="93"/>
        <end position="116"/>
    </location>
</feature>
<dbReference type="PANTHER" id="PTHR31272">
    <property type="entry name" value="CYTOCHROME C-TYPE BIOGENESIS PROTEIN HI_1454-RELATED"/>
    <property type="match status" value="1"/>
</dbReference>
<evidence type="ECO:0000259" key="10">
    <source>
        <dbReference type="PROSITE" id="PS51352"/>
    </source>
</evidence>
<feature type="transmembrane region" description="Helical" evidence="9">
    <location>
        <begin position="212"/>
        <end position="233"/>
    </location>
</feature>
<dbReference type="PANTHER" id="PTHR31272:SF4">
    <property type="entry name" value="CYTOCHROME C-TYPE BIOGENESIS PROTEIN HI_1454-RELATED"/>
    <property type="match status" value="1"/>
</dbReference>
<evidence type="ECO:0000256" key="5">
    <source>
        <dbReference type="ARBA" id="ARBA00022748"/>
    </source>
</evidence>
<dbReference type="PROSITE" id="PS51352">
    <property type="entry name" value="THIOREDOXIN_2"/>
    <property type="match status" value="1"/>
</dbReference>
<evidence type="ECO:0000256" key="2">
    <source>
        <dbReference type="ARBA" id="ARBA00006143"/>
    </source>
</evidence>
<feature type="domain" description="Thioredoxin" evidence="10">
    <location>
        <begin position="284"/>
        <end position="434"/>
    </location>
</feature>
<name>A0ABS8DJ17_9FIRM</name>
<keyword evidence="5" id="KW-0201">Cytochrome c-type biogenesis</keyword>
<feature type="transmembrane region" description="Helical" evidence="9">
    <location>
        <begin position="12"/>
        <end position="37"/>
    </location>
</feature>
<comment type="caution">
    <text evidence="11">The sequence shown here is derived from an EMBL/GenBank/DDBJ whole genome shotgun (WGS) entry which is preliminary data.</text>
</comment>
<evidence type="ECO:0000256" key="1">
    <source>
        <dbReference type="ARBA" id="ARBA00004651"/>
    </source>
</evidence>
<dbReference type="CDD" id="cd02966">
    <property type="entry name" value="TlpA_like_family"/>
    <property type="match status" value="1"/>
</dbReference>
<organism evidence="11 12">
    <name type="scientific">Bariatricus massiliensis</name>
    <dbReference type="NCBI Taxonomy" id="1745713"/>
    <lineage>
        <taxon>Bacteria</taxon>
        <taxon>Bacillati</taxon>
        <taxon>Bacillota</taxon>
        <taxon>Clostridia</taxon>
        <taxon>Lachnospirales</taxon>
        <taxon>Lachnospiraceae</taxon>
        <taxon>Bariatricus</taxon>
    </lineage>
</organism>
<dbReference type="EMBL" id="JAJCIS010000011">
    <property type="protein sequence ID" value="MCB7388417.1"/>
    <property type="molecule type" value="Genomic_DNA"/>
</dbReference>
<dbReference type="Proteomes" id="UP001299546">
    <property type="component" value="Unassembled WGS sequence"/>
</dbReference>
<feature type="compositionally biased region" description="Basic and acidic residues" evidence="8">
    <location>
        <begin position="251"/>
        <end position="285"/>
    </location>
</feature>
<dbReference type="RefSeq" id="WP_066731228.1">
    <property type="nucleotide sequence ID" value="NZ_JAJCIQ010000011.1"/>
</dbReference>
<proteinExistence type="inferred from homology"/>
<feature type="transmembrane region" description="Helical" evidence="9">
    <location>
        <begin position="137"/>
        <end position="163"/>
    </location>
</feature>
<evidence type="ECO:0000256" key="8">
    <source>
        <dbReference type="SAM" id="MobiDB-lite"/>
    </source>
</evidence>
<dbReference type="Pfam" id="PF02683">
    <property type="entry name" value="DsbD_TM"/>
    <property type="match status" value="1"/>
</dbReference>
<dbReference type="InterPro" id="IPR013740">
    <property type="entry name" value="Redoxin"/>
</dbReference>
<evidence type="ECO:0000256" key="4">
    <source>
        <dbReference type="ARBA" id="ARBA00022692"/>
    </source>
</evidence>
<sequence>MNLSINTGVPFLTVFLQGLLSFFSPCILPLVPLYISYLAGGTKTVDENGNVRYPRKKVMINTVFFILGIGFAFILLGLGFTAIGHFFSGYRVWFVRAGGMIMILFGLYQLGVLGKAKAIEREHRLPFNMGKWAMSPIMALLLGFTFSFAWTPCVGPVLASVLLMASSSSSAVSGFLLIGVYLIGFVLPFLAVGLFTSTVLGFFKKHQGVIKYTVKVGGILLIFMGIMTITGWMNGLTGYLSSFGGGSSSVSEEKDTVKKDAGQDEKKEEKNTSNKEDSKEEKSDAKTVAAPDFTLTDQSGKTHTLSEYKGKTVFLNFWATWCGPCRQEMPHIQKIYEEYNKNEDDLVVLGVANPRTDSHPKNSDVSEEEIKQFLEDNGYDYPVAMDTTGDVFSTYGISSFPTTFMIDKDGNVFGYVSGSLTEEMIRNIIEQTMEGKTSS</sequence>
<dbReference type="InterPro" id="IPR051790">
    <property type="entry name" value="Cytochrome_c-biogenesis_DsbD"/>
</dbReference>
<dbReference type="Pfam" id="PF08534">
    <property type="entry name" value="Redoxin"/>
    <property type="match status" value="1"/>
</dbReference>